<evidence type="ECO:0000313" key="1">
    <source>
        <dbReference type="EMBL" id="KLT72597.1"/>
    </source>
</evidence>
<dbReference type="RefSeq" id="WP_047761365.1">
    <property type="nucleotide sequence ID" value="NZ_CP091510.1"/>
</dbReference>
<keyword evidence="2" id="KW-1185">Reference proteome</keyword>
<dbReference type="EMBL" id="JTDO01000011">
    <property type="protein sequence ID" value="KLT72597.1"/>
    <property type="molecule type" value="Genomic_DNA"/>
</dbReference>
<comment type="caution">
    <text evidence="1">The sequence shown here is derived from an EMBL/GenBank/DDBJ whole genome shotgun (WGS) entry which is preliminary data.</text>
</comment>
<accession>A0A0J0YR56</accession>
<dbReference type="AlphaFoldDB" id="A0A0J0YR56"/>
<proteinExistence type="predicted"/>
<name>A0A0J0YR56_9NEIS</name>
<protein>
    <submittedName>
        <fullName evidence="1">Uncharacterized protein</fullName>
    </submittedName>
</protein>
<reference evidence="1 2" key="1">
    <citation type="submission" date="2014-11" db="EMBL/GenBank/DDBJ databases">
        <title>Genome of a novel goose pathogen.</title>
        <authorList>
            <person name="Hansen C.M."/>
            <person name="Hueffer K."/>
            <person name="Choi S.C."/>
        </authorList>
    </citation>
    <scope>NUCLEOTIDE SEQUENCE [LARGE SCALE GENOMIC DNA]</scope>
    <source>
        <strain evidence="1 2">KH1503</strain>
    </source>
</reference>
<dbReference type="Proteomes" id="UP000036027">
    <property type="component" value="Unassembled WGS sequence"/>
</dbReference>
<dbReference type="OrthoDB" id="8607439at2"/>
<organism evidence="1 2">
    <name type="scientific">Neisseria arctica</name>
    <dbReference type="NCBI Taxonomy" id="1470200"/>
    <lineage>
        <taxon>Bacteria</taxon>
        <taxon>Pseudomonadati</taxon>
        <taxon>Pseudomonadota</taxon>
        <taxon>Betaproteobacteria</taxon>
        <taxon>Neisseriales</taxon>
        <taxon>Neisseriaceae</taxon>
        <taxon>Neisseria</taxon>
    </lineage>
</organism>
<sequence length="104" mass="11880">MNDFPFDDLHGFKDYVGFVAMCAPSDFPNREGRPFDSQWSLSLAFEGLRLGIDLAKREKGNKPVFDECLQLIEQAYVQYKNGDDVAGFKTLDLVRKKIGKIRTE</sequence>
<gene>
    <name evidence="1" type="ORF">PL75_07810</name>
</gene>
<evidence type="ECO:0000313" key="2">
    <source>
        <dbReference type="Proteomes" id="UP000036027"/>
    </source>
</evidence>
<dbReference type="PATRIC" id="fig|1470200.3.peg.458"/>